<proteinExistence type="predicted"/>
<name>A0ABS0YJ10_9BACT</name>
<comment type="caution">
    <text evidence="1">The sequence shown here is derived from an EMBL/GenBank/DDBJ whole genome shotgun (WGS) entry which is preliminary data.</text>
</comment>
<protein>
    <recommendedName>
        <fullName evidence="3">Transposase</fullName>
    </recommendedName>
</protein>
<sequence>MKSRLNLKPGQRGTKHLVEKYGAALLYVRYRYDEERGVRLKTVENPT</sequence>
<evidence type="ECO:0000313" key="2">
    <source>
        <dbReference type="Proteomes" id="UP000614714"/>
    </source>
</evidence>
<keyword evidence="2" id="KW-1185">Reference proteome</keyword>
<gene>
    <name evidence="1" type="ORF">JFN91_19060</name>
</gene>
<evidence type="ECO:0008006" key="3">
    <source>
        <dbReference type="Google" id="ProtNLM"/>
    </source>
</evidence>
<dbReference type="Proteomes" id="UP000614714">
    <property type="component" value="Unassembled WGS sequence"/>
</dbReference>
<accession>A0ABS0YJ10</accession>
<dbReference type="EMBL" id="JAEMHL010000014">
    <property type="protein sequence ID" value="MBJ6752323.1"/>
    <property type="molecule type" value="Genomic_DNA"/>
</dbReference>
<evidence type="ECO:0000313" key="1">
    <source>
        <dbReference type="EMBL" id="MBJ6752323.1"/>
    </source>
</evidence>
<reference evidence="1 2" key="1">
    <citation type="submission" date="2020-12" db="EMBL/GenBank/DDBJ databases">
        <title>Geomonas sp. Red421, isolated from paddy soil.</title>
        <authorList>
            <person name="Xu Z."/>
            <person name="Zhang Z."/>
            <person name="Masuda Y."/>
            <person name="Itoh H."/>
            <person name="Senoo K."/>
        </authorList>
    </citation>
    <scope>NUCLEOTIDE SEQUENCE [LARGE SCALE GENOMIC DNA]</scope>
    <source>
        <strain evidence="1 2">Red421</strain>
    </source>
</reference>
<organism evidence="1 2">
    <name type="scientific">Geomonas anaerohicana</name>
    <dbReference type="NCBI Taxonomy" id="2798583"/>
    <lineage>
        <taxon>Bacteria</taxon>
        <taxon>Pseudomonadati</taxon>
        <taxon>Thermodesulfobacteriota</taxon>
        <taxon>Desulfuromonadia</taxon>
        <taxon>Geobacterales</taxon>
        <taxon>Geobacteraceae</taxon>
        <taxon>Geomonas</taxon>
    </lineage>
</organism>
<dbReference type="RefSeq" id="WP_199390736.1">
    <property type="nucleotide sequence ID" value="NZ_JAEMHL010000014.1"/>
</dbReference>